<gene>
    <name evidence="2" type="ORF">BACPEC_00276</name>
</gene>
<protein>
    <submittedName>
        <fullName evidence="2">Uncharacterized protein</fullName>
    </submittedName>
</protein>
<name>B7ANM2_9FIRM</name>
<dbReference type="HOGENOM" id="CLU_137857_0_0_9"/>
<evidence type="ECO:0000313" key="3">
    <source>
        <dbReference type="Proteomes" id="UP000003136"/>
    </source>
</evidence>
<accession>B7ANM2</accession>
<organism evidence="2 3">
    <name type="scientific">[Bacteroides] pectinophilus ATCC 43243</name>
    <dbReference type="NCBI Taxonomy" id="483218"/>
    <lineage>
        <taxon>Bacteria</taxon>
        <taxon>Bacillati</taxon>
        <taxon>Bacillota</taxon>
        <taxon>Clostridia</taxon>
        <taxon>Eubacteriales</taxon>
    </lineage>
</organism>
<comment type="caution">
    <text evidence="2">The sequence shown here is derived from an EMBL/GenBank/DDBJ whole genome shotgun (WGS) entry which is preliminary data.</text>
</comment>
<keyword evidence="1" id="KW-1133">Transmembrane helix</keyword>
<evidence type="ECO:0000313" key="2">
    <source>
        <dbReference type="EMBL" id="EEC58757.1"/>
    </source>
</evidence>
<keyword evidence="3" id="KW-1185">Reference proteome</keyword>
<dbReference type="STRING" id="483218.BACPEC_00276"/>
<dbReference type="EMBL" id="ABVQ01000032">
    <property type="protein sequence ID" value="EEC58757.1"/>
    <property type="molecule type" value="Genomic_DNA"/>
</dbReference>
<feature type="transmembrane region" description="Helical" evidence="1">
    <location>
        <begin position="50"/>
        <end position="70"/>
    </location>
</feature>
<dbReference type="Proteomes" id="UP000003136">
    <property type="component" value="Unassembled WGS sequence"/>
</dbReference>
<feature type="transmembrane region" description="Helical" evidence="1">
    <location>
        <begin position="77"/>
        <end position="96"/>
    </location>
</feature>
<proteinExistence type="predicted"/>
<reference evidence="2 3" key="1">
    <citation type="submission" date="2008-11" db="EMBL/GenBank/DDBJ databases">
        <title>Draft genome sequence of Bacteroides pectinophilus (ATCC 43243).</title>
        <authorList>
            <person name="Sudarsanam P."/>
            <person name="Ley R."/>
            <person name="Guruge J."/>
            <person name="Turnbaugh P.J."/>
            <person name="Mahowald M."/>
            <person name="Liep D."/>
            <person name="Gordon J."/>
        </authorList>
    </citation>
    <scope>NUCLEOTIDE SEQUENCE [LARGE SCALE GENOMIC DNA]</scope>
    <source>
        <strain evidence="2 3">ATCC 43243</strain>
    </source>
</reference>
<dbReference type="eggNOG" id="ENOG503320F">
    <property type="taxonomic scope" value="Bacteria"/>
</dbReference>
<feature type="transmembrane region" description="Helical" evidence="1">
    <location>
        <begin position="12"/>
        <end position="30"/>
    </location>
</feature>
<reference evidence="2 3" key="2">
    <citation type="submission" date="2008-11" db="EMBL/GenBank/DDBJ databases">
        <authorList>
            <person name="Fulton L."/>
            <person name="Clifton S."/>
            <person name="Fulton B."/>
            <person name="Xu J."/>
            <person name="Minx P."/>
            <person name="Pepin K.H."/>
            <person name="Johnson M."/>
            <person name="Bhonagiri V."/>
            <person name="Nash W.E."/>
            <person name="Mardis E.R."/>
            <person name="Wilson R.K."/>
        </authorList>
    </citation>
    <scope>NUCLEOTIDE SEQUENCE [LARGE SCALE GENOMIC DNA]</scope>
    <source>
        <strain evidence="2 3">ATCC 43243</strain>
    </source>
</reference>
<keyword evidence="1" id="KW-0812">Transmembrane</keyword>
<keyword evidence="1" id="KW-0472">Membrane</keyword>
<sequence length="143" mass="15843">MEDNLMKKERNELLEFLAGMAMLVVGLYLLTTHVDVSMGFFGGYIRIGGWHMSTGMTVIPFIIGVVWLFVNPDSFAAKLVAGLGVLIILACIIMSTRFSMIGVSLYEWLLMLVLIFGGGGMVARILFKTPKGYNDKKKDGRDK</sequence>
<feature type="transmembrane region" description="Helical" evidence="1">
    <location>
        <begin position="108"/>
        <end position="127"/>
    </location>
</feature>
<dbReference type="AlphaFoldDB" id="B7ANM2"/>
<evidence type="ECO:0000256" key="1">
    <source>
        <dbReference type="SAM" id="Phobius"/>
    </source>
</evidence>